<evidence type="ECO:0000259" key="6">
    <source>
        <dbReference type="Pfam" id="PF07504"/>
    </source>
</evidence>
<feature type="domain" description="FTP" evidence="6">
    <location>
        <begin position="86"/>
        <end position="132"/>
    </location>
</feature>
<keyword evidence="4" id="KW-0862">Zinc</keyword>
<evidence type="ECO:0000256" key="3">
    <source>
        <dbReference type="ARBA" id="ARBA00022801"/>
    </source>
</evidence>
<name>A0ABV8JZR1_9BACL</name>
<evidence type="ECO:0000313" key="8">
    <source>
        <dbReference type="Proteomes" id="UP001595715"/>
    </source>
</evidence>
<dbReference type="Proteomes" id="UP001595715">
    <property type="component" value="Unassembled WGS sequence"/>
</dbReference>
<dbReference type="RefSeq" id="WP_377716606.1">
    <property type="nucleotide sequence ID" value="NZ_JBHSAM010000001.1"/>
</dbReference>
<keyword evidence="5" id="KW-0482">Metalloprotease</keyword>
<organism evidence="7 8">
    <name type="scientific">Paenibacillus xanthanilyticus</name>
    <dbReference type="NCBI Taxonomy" id="1783531"/>
    <lineage>
        <taxon>Bacteria</taxon>
        <taxon>Bacillati</taxon>
        <taxon>Bacillota</taxon>
        <taxon>Bacilli</taxon>
        <taxon>Bacillales</taxon>
        <taxon>Paenibacillaceae</taxon>
        <taxon>Paenibacillus</taxon>
    </lineage>
</organism>
<keyword evidence="1" id="KW-0645">Protease</keyword>
<evidence type="ECO:0000256" key="5">
    <source>
        <dbReference type="ARBA" id="ARBA00023049"/>
    </source>
</evidence>
<evidence type="ECO:0000256" key="2">
    <source>
        <dbReference type="ARBA" id="ARBA00022723"/>
    </source>
</evidence>
<protein>
    <recommendedName>
        <fullName evidence="6">FTP domain-containing protein</fullName>
    </recommendedName>
</protein>
<evidence type="ECO:0000256" key="1">
    <source>
        <dbReference type="ARBA" id="ARBA00022670"/>
    </source>
</evidence>
<keyword evidence="8" id="KW-1185">Reference proteome</keyword>
<gene>
    <name evidence="7" type="ORF">ACFOZ8_00670</name>
</gene>
<proteinExistence type="predicted"/>
<sequence>MLRYQIAAMFVAVSLILVPTRVLTRPEALAAPVLATQRDNPIAGTYFVTEGALSKPSAHTPTWIAYTYLDQMRKPYGLRQPKKEMIVRRIARHETGGYTVHMEQQLHGRPVFGGELALRIDAEGVIRRVEGTVYPQLASRVFKKFPALSVRRAEQKARASYKGAGQLRAQPVTSLYYLPARAGVPLVYDFTFQVEGAADSQAIYRAQVHAVMGHVLK</sequence>
<accession>A0ABV8JZR1</accession>
<comment type="caution">
    <text evidence="7">The sequence shown here is derived from an EMBL/GenBank/DDBJ whole genome shotgun (WGS) entry which is preliminary data.</text>
</comment>
<keyword evidence="3" id="KW-0378">Hydrolase</keyword>
<dbReference type="InterPro" id="IPR011096">
    <property type="entry name" value="FTP_domain"/>
</dbReference>
<keyword evidence="2" id="KW-0479">Metal-binding</keyword>
<dbReference type="EMBL" id="JBHSAM010000001">
    <property type="protein sequence ID" value="MFC4098168.1"/>
    <property type="molecule type" value="Genomic_DNA"/>
</dbReference>
<evidence type="ECO:0000256" key="4">
    <source>
        <dbReference type="ARBA" id="ARBA00022833"/>
    </source>
</evidence>
<reference evidence="8" key="1">
    <citation type="journal article" date="2019" name="Int. J. Syst. Evol. Microbiol.">
        <title>The Global Catalogue of Microorganisms (GCM) 10K type strain sequencing project: providing services to taxonomists for standard genome sequencing and annotation.</title>
        <authorList>
            <consortium name="The Broad Institute Genomics Platform"/>
            <consortium name="The Broad Institute Genome Sequencing Center for Infectious Disease"/>
            <person name="Wu L."/>
            <person name="Ma J."/>
        </authorList>
    </citation>
    <scope>NUCLEOTIDE SEQUENCE [LARGE SCALE GENOMIC DNA]</scope>
    <source>
        <strain evidence="8">IBRC-M 10987</strain>
    </source>
</reference>
<dbReference type="Pfam" id="PF07504">
    <property type="entry name" value="FTP"/>
    <property type="match status" value="1"/>
</dbReference>
<evidence type="ECO:0000313" key="7">
    <source>
        <dbReference type="EMBL" id="MFC4098168.1"/>
    </source>
</evidence>